<evidence type="ECO:0000313" key="1">
    <source>
        <dbReference type="EMBL" id="MBB4025308.1"/>
    </source>
</evidence>
<proteinExistence type="predicted"/>
<keyword evidence="2" id="KW-1185">Reference proteome</keyword>
<evidence type="ECO:0008006" key="3">
    <source>
        <dbReference type="Google" id="ProtNLM"/>
    </source>
</evidence>
<dbReference type="Gene3D" id="2.60.40.3380">
    <property type="match status" value="1"/>
</dbReference>
<dbReference type="EMBL" id="JACIES010000002">
    <property type="protein sequence ID" value="MBB4025308.1"/>
    <property type="molecule type" value="Genomic_DNA"/>
</dbReference>
<comment type="caution">
    <text evidence="1">The sequence shown here is derived from an EMBL/GenBank/DDBJ whole genome shotgun (WGS) entry which is preliminary data.</text>
</comment>
<dbReference type="AlphaFoldDB" id="A0A7W6HVM8"/>
<name>A0A7W6HVM8_9BACT</name>
<dbReference type="PROSITE" id="PS51257">
    <property type="entry name" value="PROKAR_LIPOPROTEIN"/>
    <property type="match status" value="1"/>
</dbReference>
<evidence type="ECO:0000313" key="2">
    <source>
        <dbReference type="Proteomes" id="UP000546007"/>
    </source>
</evidence>
<accession>A0A7W6HVM8</accession>
<dbReference type="RefSeq" id="WP_124315750.1">
    <property type="nucleotide sequence ID" value="NZ_AP028155.1"/>
</dbReference>
<dbReference type="GeneID" id="93099473"/>
<dbReference type="Gene3D" id="2.60.40.2580">
    <property type="match status" value="1"/>
</dbReference>
<reference evidence="1 2" key="1">
    <citation type="submission" date="2020-08" db="EMBL/GenBank/DDBJ databases">
        <title>Genomic Encyclopedia of Type Strains, Phase IV (KMG-IV): sequencing the most valuable type-strain genomes for metagenomic binning, comparative biology and taxonomic classification.</title>
        <authorList>
            <person name="Goeker M."/>
        </authorList>
    </citation>
    <scope>NUCLEOTIDE SEQUENCE [LARGE SCALE GENOMIC DNA]</scope>
    <source>
        <strain evidence="1 2">DSM 105721</strain>
    </source>
</reference>
<dbReference type="Proteomes" id="UP000546007">
    <property type="component" value="Unassembled WGS sequence"/>
</dbReference>
<protein>
    <recommendedName>
        <fullName evidence="3">Major fimbrial subunit protein N-terminal domain-containing protein</fullName>
    </recommendedName>
</protein>
<organism evidence="1 2">
    <name type="scientific">Butyricimonas faecihominis</name>
    <dbReference type="NCBI Taxonomy" id="1472416"/>
    <lineage>
        <taxon>Bacteria</taxon>
        <taxon>Pseudomonadati</taxon>
        <taxon>Bacteroidota</taxon>
        <taxon>Bacteroidia</taxon>
        <taxon>Bacteroidales</taxon>
        <taxon>Odoribacteraceae</taxon>
        <taxon>Butyricimonas</taxon>
    </lineage>
</organism>
<sequence>MKSKMLHIVWILFFLVACIGERSEDGGGESLGSRGKIDVEILVRGADEHDFVRTVRFVVFDDASVSPTLDINELVALGDEERDATRFKTTLEVKTNPDKMLVVVVNEPQVMTSVLNAVIAPEQLEEMLFRMDDTFSFDHVQPLMSGIPMSGVKRKIVVEENVTTNEKITIERAVARVELWLKKADEIAFARLSTSMNSRVLLENTYGKGYLVTGTEADKTRFQTGLEIENNFGYIQTPTSGFEHVIWNYRDANVLELSDAPQRICMFYTPERTYEVADDRNKLFLDIRGLSSPEGERGIRTALTEFIPEGGSSPRVITEIRRNNIYRIIGTVKEKTVQFEQAVLPWTEVEQGTIIDPQYYLRVSRDVLHVGRVGDVVSISVETNYNRSDRGFPKGVRLGEISYYDKDDRPLETTAGGRDWLVVNMSGTDGDLSRNAEFIAKASLGSVPAGYYALVEIKAGNLIKIIRVTRS</sequence>
<gene>
    <name evidence="1" type="ORF">GGR14_001080</name>
</gene>
<dbReference type="OrthoDB" id="1099678at2"/>